<accession>A0A0K1Y9V3</accession>
<dbReference type="GeneID" id="26641746"/>
<dbReference type="Proteomes" id="UP000202851">
    <property type="component" value="Segment"/>
</dbReference>
<dbReference type="EMBL" id="KT184390">
    <property type="protein sequence ID" value="AKY03649.1"/>
    <property type="molecule type" value="Genomic_DNA"/>
</dbReference>
<name>A0A0K1Y9V3_9CAUD</name>
<dbReference type="RefSeq" id="YP_009215420.1">
    <property type="nucleotide sequence ID" value="NC_028976.1"/>
</dbReference>
<dbReference type="KEGG" id="vg:26641746"/>
<protein>
    <submittedName>
        <fullName evidence="1">Uncharacterized protein</fullName>
    </submittedName>
</protein>
<keyword evidence="2" id="KW-1185">Reference proteome</keyword>
<evidence type="ECO:0000313" key="1">
    <source>
        <dbReference type="EMBL" id="AKY03649.1"/>
    </source>
</evidence>
<dbReference type="InterPro" id="IPR055611">
    <property type="entry name" value="DUF7187"/>
</dbReference>
<reference evidence="1 2" key="1">
    <citation type="submission" date="2015-06" db="EMBL/GenBank/DDBJ databases">
        <authorList>
            <person name="Narvaez J.M."/>
            <person name="Syed O."/>
            <person name="Smith B.R."/>
            <person name="Layton S.R."/>
            <person name="Bhuiyan S."/>
            <person name="Benjamin R.C."/>
            <person name="Hughes L.E."/>
            <person name="Bradley K.W."/>
            <person name="Asai D.J."/>
            <person name="Bowman C.A."/>
            <person name="Russell D.A."/>
            <person name="Pope W.H."/>
            <person name="Jacobs-Sera D."/>
            <person name="Hendrix R.W."/>
            <person name="Hatfull G.F."/>
        </authorList>
    </citation>
    <scope>NUCLEOTIDE SEQUENCE [LARGE SCALE GENOMIC DNA]</scope>
</reference>
<organism evidence="1 2">
    <name type="scientific">Streptomyces phage Izzy</name>
    <dbReference type="NCBI Taxonomy" id="1674926"/>
    <lineage>
        <taxon>Viruses</taxon>
        <taxon>Duplodnaviria</taxon>
        <taxon>Heunggongvirae</taxon>
        <taxon>Uroviricota</taxon>
        <taxon>Caudoviricetes</taxon>
        <taxon>Arquatrovirinae</taxon>
        <taxon>Likavirus</taxon>
        <taxon>Likavirus izzy</taxon>
    </lineage>
</organism>
<evidence type="ECO:0000313" key="2">
    <source>
        <dbReference type="Proteomes" id="UP000202851"/>
    </source>
</evidence>
<gene>
    <name evidence="1" type="ORF">SEA_IZZY_42</name>
</gene>
<dbReference type="Pfam" id="PF23816">
    <property type="entry name" value="DUF7187"/>
    <property type="match status" value="1"/>
</dbReference>
<sequence>MSEERVASDPYTNLKRTASLLGDFRKALLEEGFKEDEAYKLVEIAFIEGTE</sequence>
<proteinExistence type="predicted"/>